<dbReference type="AlphaFoldDB" id="A0AAD7H2D1"/>
<comment type="caution">
    <text evidence="2">The sequence shown here is derived from an EMBL/GenBank/DDBJ whole genome shotgun (WGS) entry which is preliminary data.</text>
</comment>
<proteinExistence type="predicted"/>
<evidence type="ECO:0000313" key="3">
    <source>
        <dbReference type="Proteomes" id="UP001221757"/>
    </source>
</evidence>
<reference evidence="2" key="1">
    <citation type="submission" date="2023-03" db="EMBL/GenBank/DDBJ databases">
        <title>Massive genome expansion in bonnet fungi (Mycena s.s.) driven by repeated elements and novel gene families across ecological guilds.</title>
        <authorList>
            <consortium name="Lawrence Berkeley National Laboratory"/>
            <person name="Harder C.B."/>
            <person name="Miyauchi S."/>
            <person name="Viragh M."/>
            <person name="Kuo A."/>
            <person name="Thoen E."/>
            <person name="Andreopoulos B."/>
            <person name="Lu D."/>
            <person name="Skrede I."/>
            <person name="Drula E."/>
            <person name="Henrissat B."/>
            <person name="Morin E."/>
            <person name="Kohler A."/>
            <person name="Barry K."/>
            <person name="LaButti K."/>
            <person name="Morin E."/>
            <person name="Salamov A."/>
            <person name="Lipzen A."/>
            <person name="Mereny Z."/>
            <person name="Hegedus B."/>
            <person name="Baldrian P."/>
            <person name="Stursova M."/>
            <person name="Weitz H."/>
            <person name="Taylor A."/>
            <person name="Grigoriev I.V."/>
            <person name="Nagy L.G."/>
            <person name="Martin F."/>
            <person name="Kauserud H."/>
        </authorList>
    </citation>
    <scope>NUCLEOTIDE SEQUENCE</scope>
    <source>
        <strain evidence="2">CBHHK067</strain>
    </source>
</reference>
<name>A0AAD7H2D1_MYCRO</name>
<sequence length="235" mass="26439">MSHTHPRAHPQTHPQRRSESAPIPAIDLSPGASPTLARRPNAAPLRVRLNCTRRQRALSHRRWRLRCSLQQRDRALAVYHDRRHARTSHCIVRVLLPYLSRVPSNATPAPDTSQLYLCDRSVDPARVPAGLDARRSDAALQHAVAIATSTQPHRRNPRKPFCSLDTHAPNVHIRPQPTRVNARTGQCPSCRLFSQLPALARPQLDHSAAPLRVRLSPVPQRRKPRCAWALAEGRI</sequence>
<feature type="region of interest" description="Disordered" evidence="1">
    <location>
        <begin position="1"/>
        <end position="41"/>
    </location>
</feature>
<organism evidence="2 3">
    <name type="scientific">Mycena rosella</name>
    <name type="common">Pink bonnet</name>
    <name type="synonym">Agaricus rosellus</name>
    <dbReference type="NCBI Taxonomy" id="1033263"/>
    <lineage>
        <taxon>Eukaryota</taxon>
        <taxon>Fungi</taxon>
        <taxon>Dikarya</taxon>
        <taxon>Basidiomycota</taxon>
        <taxon>Agaricomycotina</taxon>
        <taxon>Agaricomycetes</taxon>
        <taxon>Agaricomycetidae</taxon>
        <taxon>Agaricales</taxon>
        <taxon>Marasmiineae</taxon>
        <taxon>Mycenaceae</taxon>
        <taxon>Mycena</taxon>
    </lineage>
</organism>
<keyword evidence="3" id="KW-1185">Reference proteome</keyword>
<dbReference type="EMBL" id="JARKIE010000001">
    <property type="protein sequence ID" value="KAJ7710669.1"/>
    <property type="molecule type" value="Genomic_DNA"/>
</dbReference>
<gene>
    <name evidence="2" type="ORF">B0H17DRAFT_4259</name>
</gene>
<evidence type="ECO:0000256" key="1">
    <source>
        <dbReference type="SAM" id="MobiDB-lite"/>
    </source>
</evidence>
<accession>A0AAD7H2D1</accession>
<dbReference type="Proteomes" id="UP001221757">
    <property type="component" value="Unassembled WGS sequence"/>
</dbReference>
<feature type="compositionally biased region" description="Basic residues" evidence="1">
    <location>
        <begin position="1"/>
        <end position="10"/>
    </location>
</feature>
<evidence type="ECO:0000313" key="2">
    <source>
        <dbReference type="EMBL" id="KAJ7710669.1"/>
    </source>
</evidence>
<protein>
    <submittedName>
        <fullName evidence="2">Uncharacterized protein</fullName>
    </submittedName>
</protein>